<keyword evidence="6" id="KW-1185">Reference proteome</keyword>
<dbReference type="EMBL" id="JACGCI010000052">
    <property type="protein sequence ID" value="KAF6751064.1"/>
    <property type="molecule type" value="Genomic_DNA"/>
</dbReference>
<organism evidence="5 6">
    <name type="scientific">Ephemerocybe angulata</name>
    <dbReference type="NCBI Taxonomy" id="980116"/>
    <lineage>
        <taxon>Eukaryota</taxon>
        <taxon>Fungi</taxon>
        <taxon>Dikarya</taxon>
        <taxon>Basidiomycota</taxon>
        <taxon>Agaricomycotina</taxon>
        <taxon>Agaricomycetes</taxon>
        <taxon>Agaricomycetidae</taxon>
        <taxon>Agaricales</taxon>
        <taxon>Agaricineae</taxon>
        <taxon>Psathyrellaceae</taxon>
        <taxon>Ephemerocybe</taxon>
    </lineage>
</organism>
<evidence type="ECO:0000313" key="5">
    <source>
        <dbReference type="EMBL" id="KAF6751064.1"/>
    </source>
</evidence>
<feature type="region of interest" description="Disordered" evidence="3">
    <location>
        <begin position="113"/>
        <end position="216"/>
    </location>
</feature>
<dbReference type="GO" id="GO:0003723">
    <property type="term" value="F:RNA binding"/>
    <property type="evidence" value="ECO:0007669"/>
    <property type="project" value="InterPro"/>
</dbReference>
<dbReference type="OrthoDB" id="3049934at2759"/>
<keyword evidence="1" id="KW-0540">Nuclease</keyword>
<accession>A0A8H6HQW9</accession>
<comment type="caution">
    <text evidence="5">The sequence shown here is derived from an EMBL/GenBank/DDBJ whole genome shotgun (WGS) entry which is preliminary data.</text>
</comment>
<feature type="signal peptide" evidence="4">
    <location>
        <begin position="1"/>
        <end position="21"/>
    </location>
</feature>
<feature type="chain" id="PRO_5034239300" evidence="4">
    <location>
        <begin position="22"/>
        <end position="216"/>
    </location>
</feature>
<proteinExistence type="predicted"/>
<dbReference type="Proteomes" id="UP000521943">
    <property type="component" value="Unassembled WGS sequence"/>
</dbReference>
<dbReference type="GO" id="GO:0004540">
    <property type="term" value="F:RNA nuclease activity"/>
    <property type="evidence" value="ECO:0007669"/>
    <property type="project" value="InterPro"/>
</dbReference>
<feature type="compositionally biased region" description="Polar residues" evidence="3">
    <location>
        <begin position="189"/>
        <end position="203"/>
    </location>
</feature>
<feature type="compositionally biased region" description="Basic and acidic residues" evidence="3">
    <location>
        <begin position="125"/>
        <end position="135"/>
    </location>
</feature>
<dbReference type="InterPro" id="IPR016191">
    <property type="entry name" value="Ribonuclease/ribotoxin"/>
</dbReference>
<evidence type="ECO:0000256" key="3">
    <source>
        <dbReference type="SAM" id="MobiDB-lite"/>
    </source>
</evidence>
<feature type="compositionally biased region" description="Basic and acidic residues" evidence="3">
    <location>
        <begin position="169"/>
        <end position="182"/>
    </location>
</feature>
<dbReference type="SUPFAM" id="SSF53933">
    <property type="entry name" value="Microbial ribonucleases"/>
    <property type="match status" value="1"/>
</dbReference>
<evidence type="ECO:0000256" key="2">
    <source>
        <dbReference type="ARBA" id="ARBA00022801"/>
    </source>
</evidence>
<dbReference type="AlphaFoldDB" id="A0A8H6HQW9"/>
<dbReference type="GO" id="GO:0016787">
    <property type="term" value="F:hydrolase activity"/>
    <property type="evidence" value="ECO:0007669"/>
    <property type="project" value="UniProtKB-KW"/>
</dbReference>
<keyword evidence="4" id="KW-0732">Signal</keyword>
<keyword evidence="2" id="KW-0378">Hydrolase</keyword>
<reference evidence="5 6" key="1">
    <citation type="submission" date="2020-07" db="EMBL/GenBank/DDBJ databases">
        <title>Comparative genomics of pyrophilous fungi reveals a link between fire events and developmental genes.</title>
        <authorList>
            <consortium name="DOE Joint Genome Institute"/>
            <person name="Steindorff A.S."/>
            <person name="Carver A."/>
            <person name="Calhoun S."/>
            <person name="Stillman K."/>
            <person name="Liu H."/>
            <person name="Lipzen A."/>
            <person name="Pangilinan J."/>
            <person name="Labutti K."/>
            <person name="Bruns T.D."/>
            <person name="Grigoriev I.V."/>
        </authorList>
    </citation>
    <scope>NUCLEOTIDE SEQUENCE [LARGE SCALE GENOMIC DNA]</scope>
    <source>
        <strain evidence="5 6">CBS 144469</strain>
    </source>
</reference>
<gene>
    <name evidence="5" type="ORF">DFP72DRAFT_908378</name>
</gene>
<dbReference type="Gene3D" id="3.10.450.30">
    <property type="entry name" value="Microbial ribonucleases"/>
    <property type="match status" value="1"/>
</dbReference>
<protein>
    <submittedName>
        <fullName evidence="5">Uncharacterized protein</fullName>
    </submittedName>
</protein>
<evidence type="ECO:0000313" key="6">
    <source>
        <dbReference type="Proteomes" id="UP000521943"/>
    </source>
</evidence>
<name>A0A8H6HQW9_9AGAR</name>
<sequence>MMPSVTSYLSFYVACALLANAAPLPQPQSLENPRIQVRDLDVGNGVDGLSLRDLSLGEPGNLDQRGLLSTGLKWALNKVPKGHSFKTPTAKYSGQEVNQAAKDALKKAQAGVKENGYPKPGSGFRKSEAHVDPTKGKGVAFHAPLKKKGDTSGAPGPDRVIVHQKPGKTRFDTHVAYHDGKKQIPVGTGSKNHPFSGAKQKTSGGEKDRKGRRRRS</sequence>
<evidence type="ECO:0000256" key="4">
    <source>
        <dbReference type="SAM" id="SignalP"/>
    </source>
</evidence>
<evidence type="ECO:0000256" key="1">
    <source>
        <dbReference type="ARBA" id="ARBA00022722"/>
    </source>
</evidence>